<name>A0A4Q9DQ79_9BACL</name>
<dbReference type="PANTHER" id="PTHR43308">
    <property type="entry name" value="OUTER MEMBRANE PROTEIN ALPHA-RELATED"/>
    <property type="match status" value="1"/>
</dbReference>
<proteinExistence type="predicted"/>
<dbReference type="OrthoDB" id="1723494at2"/>
<reference evidence="2 3" key="1">
    <citation type="submission" date="2019-02" db="EMBL/GenBank/DDBJ databases">
        <title>Paenibacillus sp. nov., isolated from surface-sterilized tissue of Thalictrum simplex L.</title>
        <authorList>
            <person name="Tuo L."/>
        </authorList>
    </citation>
    <scope>NUCLEOTIDE SEQUENCE [LARGE SCALE GENOMIC DNA]</scope>
    <source>
        <strain evidence="2 3">N2SHLJ1</strain>
    </source>
</reference>
<sequence length="155" mass="17034">MLIILKRLLSQIEGVRLLGLKLENGVTSFTDVKTADWYNSAINTAYAYHLIEGFEDGTFRPMDKVTREQAMVILSKAMKITGLKAKLPVQLADEALLPFRDAAEVSVWAQTSVADSVQAGVVSGRSTTELALKDCMTRAEVATIIQRLLQYSGLI</sequence>
<feature type="domain" description="SLH" evidence="1">
    <location>
        <begin position="25"/>
        <end position="88"/>
    </location>
</feature>
<gene>
    <name evidence="2" type="ORF">EYB31_21515</name>
</gene>
<evidence type="ECO:0000313" key="2">
    <source>
        <dbReference type="EMBL" id="TBL76156.1"/>
    </source>
</evidence>
<dbReference type="EMBL" id="SIRE01000015">
    <property type="protein sequence ID" value="TBL76156.1"/>
    <property type="molecule type" value="Genomic_DNA"/>
</dbReference>
<protein>
    <submittedName>
        <fullName evidence="2">S-layer homology domain-containing protein</fullName>
    </submittedName>
</protein>
<evidence type="ECO:0000313" key="3">
    <source>
        <dbReference type="Proteomes" id="UP000293142"/>
    </source>
</evidence>
<dbReference type="AlphaFoldDB" id="A0A4Q9DQ79"/>
<dbReference type="Proteomes" id="UP000293142">
    <property type="component" value="Unassembled WGS sequence"/>
</dbReference>
<feature type="domain" description="SLH" evidence="1">
    <location>
        <begin position="96"/>
        <end position="155"/>
    </location>
</feature>
<accession>A0A4Q9DQ79</accession>
<dbReference type="InterPro" id="IPR001119">
    <property type="entry name" value="SLH_dom"/>
</dbReference>
<dbReference type="InterPro" id="IPR051465">
    <property type="entry name" value="Cell_Envelope_Struct_Comp"/>
</dbReference>
<keyword evidence="3" id="KW-1185">Reference proteome</keyword>
<dbReference type="Pfam" id="PF00395">
    <property type="entry name" value="SLH"/>
    <property type="match status" value="2"/>
</dbReference>
<dbReference type="PROSITE" id="PS51272">
    <property type="entry name" value="SLH"/>
    <property type="match status" value="2"/>
</dbReference>
<evidence type="ECO:0000259" key="1">
    <source>
        <dbReference type="PROSITE" id="PS51272"/>
    </source>
</evidence>
<comment type="caution">
    <text evidence="2">The sequence shown here is derived from an EMBL/GenBank/DDBJ whole genome shotgun (WGS) entry which is preliminary data.</text>
</comment>
<organism evidence="2 3">
    <name type="scientific">Paenibacillus thalictri</name>
    <dbReference type="NCBI Taxonomy" id="2527873"/>
    <lineage>
        <taxon>Bacteria</taxon>
        <taxon>Bacillati</taxon>
        <taxon>Bacillota</taxon>
        <taxon>Bacilli</taxon>
        <taxon>Bacillales</taxon>
        <taxon>Paenibacillaceae</taxon>
        <taxon>Paenibacillus</taxon>
    </lineage>
</organism>